<comment type="caution">
    <text evidence="1">The sequence shown here is derived from an EMBL/GenBank/DDBJ whole genome shotgun (WGS) entry which is preliminary data.</text>
</comment>
<keyword evidence="2" id="KW-1185">Reference proteome</keyword>
<organism evidence="1 2">
    <name type="scientific">Taenia crassiceps</name>
    <dbReference type="NCBI Taxonomy" id="6207"/>
    <lineage>
        <taxon>Eukaryota</taxon>
        <taxon>Metazoa</taxon>
        <taxon>Spiralia</taxon>
        <taxon>Lophotrochozoa</taxon>
        <taxon>Platyhelminthes</taxon>
        <taxon>Cestoda</taxon>
        <taxon>Eucestoda</taxon>
        <taxon>Cyclophyllidea</taxon>
        <taxon>Taeniidae</taxon>
        <taxon>Taenia</taxon>
    </lineage>
</organism>
<reference evidence="1 2" key="1">
    <citation type="journal article" date="2022" name="Front. Cell. Infect. Microbiol.">
        <title>The Genomes of Two Strains of Taenia crassiceps the Animal Model for the Study of Human Cysticercosis.</title>
        <authorList>
            <person name="Bobes R.J."/>
            <person name="Estrada K."/>
            <person name="Rios-Valencia D.G."/>
            <person name="Calderon-Gallegos A."/>
            <person name="de la Torre P."/>
            <person name="Carrero J.C."/>
            <person name="Sanchez-Flores A."/>
            <person name="Laclette J.P."/>
        </authorList>
    </citation>
    <scope>NUCLEOTIDE SEQUENCE [LARGE SCALE GENOMIC DNA]</scope>
    <source>
        <strain evidence="1">WFUcys</strain>
    </source>
</reference>
<proteinExistence type="predicted"/>
<evidence type="ECO:0000313" key="1">
    <source>
        <dbReference type="EMBL" id="KAL5109680.1"/>
    </source>
</evidence>
<name>A0ABR4QJ79_9CEST</name>
<protein>
    <submittedName>
        <fullName evidence="1">Uncharacterized protein</fullName>
    </submittedName>
</protein>
<evidence type="ECO:0000313" key="2">
    <source>
        <dbReference type="Proteomes" id="UP001651158"/>
    </source>
</evidence>
<dbReference type="Proteomes" id="UP001651158">
    <property type="component" value="Unassembled WGS sequence"/>
</dbReference>
<gene>
    <name evidence="1" type="ORF">TcWFU_000393</name>
</gene>
<sequence length="97" mass="10680">MEQFSPIRPPPSYRLKIRSIGPLSLSLTNWQSNSPSVPSKVSVETKVLARSLRQASFPSYIAFLCSALQPYSNLSSFRHPSLALTSASQLSVLDVQD</sequence>
<accession>A0ABR4QJ79</accession>
<dbReference type="EMBL" id="JAKROA010000002">
    <property type="protein sequence ID" value="KAL5109680.1"/>
    <property type="molecule type" value="Genomic_DNA"/>
</dbReference>